<keyword evidence="3" id="KW-1185">Reference proteome</keyword>
<accession>A0A6A1UYH9</accession>
<reference evidence="2 3" key="1">
    <citation type="journal article" date="2019" name="Plant Biotechnol. J.">
        <title>The red bayberry genome and genetic basis of sex determination.</title>
        <authorList>
            <person name="Jia H.M."/>
            <person name="Jia H.J."/>
            <person name="Cai Q.L."/>
            <person name="Wang Y."/>
            <person name="Zhao H.B."/>
            <person name="Yang W.F."/>
            <person name="Wang G.Y."/>
            <person name="Li Y.H."/>
            <person name="Zhan D.L."/>
            <person name="Shen Y.T."/>
            <person name="Niu Q.F."/>
            <person name="Chang L."/>
            <person name="Qiu J."/>
            <person name="Zhao L."/>
            <person name="Xie H.B."/>
            <person name="Fu W.Y."/>
            <person name="Jin J."/>
            <person name="Li X.W."/>
            <person name="Jiao Y."/>
            <person name="Zhou C.C."/>
            <person name="Tu T."/>
            <person name="Chai C.Y."/>
            <person name="Gao J.L."/>
            <person name="Fan L.J."/>
            <person name="van de Weg E."/>
            <person name="Wang J.Y."/>
            <person name="Gao Z.S."/>
        </authorList>
    </citation>
    <scope>NUCLEOTIDE SEQUENCE [LARGE SCALE GENOMIC DNA]</scope>
    <source>
        <tissue evidence="2">Leaves</tissue>
    </source>
</reference>
<name>A0A6A1UYH9_9ROSI</name>
<evidence type="ECO:0000313" key="2">
    <source>
        <dbReference type="EMBL" id="KAB1205439.1"/>
    </source>
</evidence>
<dbReference type="PANTHER" id="PTHR34950">
    <property type="entry name" value="OS04G0457400 PROTEIN"/>
    <property type="match status" value="1"/>
</dbReference>
<evidence type="ECO:0000313" key="3">
    <source>
        <dbReference type="Proteomes" id="UP000516437"/>
    </source>
</evidence>
<dbReference type="AlphaFoldDB" id="A0A6A1UYH9"/>
<comment type="caution">
    <text evidence="2">The sequence shown here is derived from an EMBL/GenBank/DDBJ whole genome shotgun (WGS) entry which is preliminary data.</text>
</comment>
<proteinExistence type="predicted"/>
<organism evidence="2 3">
    <name type="scientific">Morella rubra</name>
    <name type="common">Chinese bayberry</name>
    <dbReference type="NCBI Taxonomy" id="262757"/>
    <lineage>
        <taxon>Eukaryota</taxon>
        <taxon>Viridiplantae</taxon>
        <taxon>Streptophyta</taxon>
        <taxon>Embryophyta</taxon>
        <taxon>Tracheophyta</taxon>
        <taxon>Spermatophyta</taxon>
        <taxon>Magnoliopsida</taxon>
        <taxon>eudicotyledons</taxon>
        <taxon>Gunneridae</taxon>
        <taxon>Pentapetalae</taxon>
        <taxon>rosids</taxon>
        <taxon>fabids</taxon>
        <taxon>Fagales</taxon>
        <taxon>Myricaceae</taxon>
        <taxon>Morella</taxon>
    </lineage>
</organism>
<dbReference type="PANTHER" id="PTHR34950:SF2">
    <property type="entry name" value="OS10G0364900 PROTEIN"/>
    <property type="match status" value="1"/>
</dbReference>
<dbReference type="OrthoDB" id="1600153at2759"/>
<gene>
    <name evidence="2" type="ORF">CJ030_MR7G010620</name>
</gene>
<sequence>MAAAHGLAEIYVLRKIHKEKMKTTEEEENRPNIDIAIECQENKPSGCFSRLFKKIHPSSSPMGGSAGKEVETWDCRG</sequence>
<feature type="region of interest" description="Disordered" evidence="1">
    <location>
        <begin position="58"/>
        <end position="77"/>
    </location>
</feature>
<protein>
    <submittedName>
        <fullName evidence="2">Uncharacterized protein</fullName>
    </submittedName>
</protein>
<evidence type="ECO:0000256" key="1">
    <source>
        <dbReference type="SAM" id="MobiDB-lite"/>
    </source>
</evidence>
<dbReference type="Proteomes" id="UP000516437">
    <property type="component" value="Chromosome 7"/>
</dbReference>
<feature type="compositionally biased region" description="Basic and acidic residues" evidence="1">
    <location>
        <begin position="68"/>
        <end position="77"/>
    </location>
</feature>
<dbReference type="EMBL" id="RXIC02000025">
    <property type="protein sequence ID" value="KAB1205439.1"/>
    <property type="molecule type" value="Genomic_DNA"/>
</dbReference>